<protein>
    <recommendedName>
        <fullName evidence="9">CRISPR-associated endoribonuclease Cas2</fullName>
        <ecNumber evidence="9">3.1.-.-</ecNumber>
    </recommendedName>
</protein>
<accession>A0A225DYC9</accession>
<comment type="function">
    <text evidence="9">CRISPR (clustered regularly interspaced short palindromic repeat), is an adaptive immune system that provides protection against mobile genetic elements (viruses, transposable elements and conjugative plasmids). CRISPR clusters contain sequences complementary to antecedent mobile elements and target invading nucleic acids. CRISPR clusters are transcribed and processed into CRISPR RNA (crRNA). Functions as a ssRNA-specific endoribonuclease. Involved in the integration of spacer DNA into the CRISPR cassette.</text>
</comment>
<dbReference type="NCBIfam" id="TIGR01573">
    <property type="entry name" value="cas2"/>
    <property type="match status" value="1"/>
</dbReference>
<comment type="subunit">
    <text evidence="9">Homodimer, forms a heterotetramer with a Cas1 homodimer.</text>
</comment>
<dbReference type="EC" id="3.1.-.-" evidence="9"/>
<sequence length="111" mass="12098">MPTFLIAYDIAHPRRLRRVARELERRAVRVQYSVFVFRGDDAALAGLMTELRKLVSAEEDVVQAWPVPPGVSPERFALGAVRPVNAPAVVVAGATRFVPRSVPPPTPPGSS</sequence>
<evidence type="ECO:0000256" key="5">
    <source>
        <dbReference type="ARBA" id="ARBA00022759"/>
    </source>
</evidence>
<dbReference type="RefSeq" id="WP_088256082.1">
    <property type="nucleotide sequence ID" value="NZ_NIDE01000007.1"/>
</dbReference>
<proteinExistence type="inferred from homology"/>
<dbReference type="EMBL" id="NIDE01000007">
    <property type="protein sequence ID" value="OWK41137.1"/>
    <property type="molecule type" value="Genomic_DNA"/>
</dbReference>
<keyword evidence="11" id="KW-1185">Reference proteome</keyword>
<dbReference type="PANTHER" id="PTHR34405">
    <property type="entry name" value="CRISPR-ASSOCIATED ENDORIBONUCLEASE CAS2"/>
    <property type="match status" value="1"/>
</dbReference>
<keyword evidence="7 9" id="KW-0460">Magnesium</keyword>
<gene>
    <name evidence="9" type="primary">cas2</name>
    <name evidence="10" type="ORF">FRUB_05029</name>
</gene>
<dbReference type="InterPro" id="IPR019199">
    <property type="entry name" value="Virulence_VapD/CRISPR_Cas2"/>
</dbReference>
<feature type="binding site" evidence="9">
    <location>
        <position position="9"/>
    </location>
    <ligand>
        <name>Mg(2+)</name>
        <dbReference type="ChEBI" id="CHEBI:18420"/>
        <note>catalytic</note>
    </ligand>
</feature>
<evidence type="ECO:0000256" key="9">
    <source>
        <dbReference type="HAMAP-Rule" id="MF_01471"/>
    </source>
</evidence>
<dbReference type="OrthoDB" id="9798176at2"/>
<evidence type="ECO:0000256" key="1">
    <source>
        <dbReference type="ARBA" id="ARBA00001946"/>
    </source>
</evidence>
<reference evidence="11" key="1">
    <citation type="submission" date="2017-06" db="EMBL/GenBank/DDBJ databases">
        <title>Genome analysis of Fimbriiglobus ruber SP5, the first member of the order Planctomycetales with confirmed chitinolytic capability.</title>
        <authorList>
            <person name="Ravin N.V."/>
            <person name="Rakitin A.L."/>
            <person name="Ivanova A.A."/>
            <person name="Beletsky A.V."/>
            <person name="Kulichevskaya I.S."/>
            <person name="Mardanov A.V."/>
            <person name="Dedysh S.N."/>
        </authorList>
    </citation>
    <scope>NUCLEOTIDE SEQUENCE [LARGE SCALE GENOMIC DNA]</scope>
    <source>
        <strain evidence="11">SP5</strain>
    </source>
</reference>
<dbReference type="InterPro" id="IPR021127">
    <property type="entry name" value="CRISPR_associated_Cas2"/>
</dbReference>
<evidence type="ECO:0000313" key="10">
    <source>
        <dbReference type="EMBL" id="OWK41137.1"/>
    </source>
</evidence>
<dbReference type="AlphaFoldDB" id="A0A225DYC9"/>
<keyword evidence="6 9" id="KW-0378">Hydrolase</keyword>
<evidence type="ECO:0000313" key="11">
    <source>
        <dbReference type="Proteomes" id="UP000214646"/>
    </source>
</evidence>
<dbReference type="Pfam" id="PF09827">
    <property type="entry name" value="CRISPR_Cas2"/>
    <property type="match status" value="1"/>
</dbReference>
<evidence type="ECO:0000256" key="8">
    <source>
        <dbReference type="ARBA" id="ARBA00023118"/>
    </source>
</evidence>
<comment type="similarity">
    <text evidence="2 9">Belongs to the CRISPR-associated endoribonuclease Cas2 protein family.</text>
</comment>
<keyword evidence="3 9" id="KW-0540">Nuclease</keyword>
<comment type="cofactor">
    <cofactor evidence="1 9">
        <name>Mg(2+)</name>
        <dbReference type="ChEBI" id="CHEBI:18420"/>
    </cofactor>
</comment>
<dbReference type="GO" id="GO:0016787">
    <property type="term" value="F:hydrolase activity"/>
    <property type="evidence" value="ECO:0007669"/>
    <property type="project" value="UniProtKB-KW"/>
</dbReference>
<dbReference type="GO" id="GO:0046872">
    <property type="term" value="F:metal ion binding"/>
    <property type="evidence" value="ECO:0007669"/>
    <property type="project" value="UniProtKB-UniRule"/>
</dbReference>
<evidence type="ECO:0000256" key="2">
    <source>
        <dbReference type="ARBA" id="ARBA00009959"/>
    </source>
</evidence>
<keyword evidence="8 9" id="KW-0051">Antiviral defense</keyword>
<dbReference type="CDD" id="cd09725">
    <property type="entry name" value="Cas2_I_II_III"/>
    <property type="match status" value="1"/>
</dbReference>
<evidence type="ECO:0000256" key="6">
    <source>
        <dbReference type="ARBA" id="ARBA00022801"/>
    </source>
</evidence>
<dbReference type="GO" id="GO:0051607">
    <property type="term" value="P:defense response to virus"/>
    <property type="evidence" value="ECO:0007669"/>
    <property type="project" value="UniProtKB-UniRule"/>
</dbReference>
<keyword evidence="5 9" id="KW-0255">Endonuclease</keyword>
<dbReference type="GO" id="GO:0004521">
    <property type="term" value="F:RNA endonuclease activity"/>
    <property type="evidence" value="ECO:0007669"/>
    <property type="project" value="InterPro"/>
</dbReference>
<comment type="caution">
    <text evidence="10">The sequence shown here is derived from an EMBL/GenBank/DDBJ whole genome shotgun (WGS) entry which is preliminary data.</text>
</comment>
<name>A0A225DYC9_9BACT</name>
<dbReference type="PANTHER" id="PTHR34405:SF3">
    <property type="entry name" value="CRISPR-ASSOCIATED ENDORIBONUCLEASE CAS2 3"/>
    <property type="match status" value="1"/>
</dbReference>
<dbReference type="Proteomes" id="UP000214646">
    <property type="component" value="Unassembled WGS sequence"/>
</dbReference>
<evidence type="ECO:0000256" key="7">
    <source>
        <dbReference type="ARBA" id="ARBA00022842"/>
    </source>
</evidence>
<organism evidence="10 11">
    <name type="scientific">Fimbriiglobus ruber</name>
    <dbReference type="NCBI Taxonomy" id="1908690"/>
    <lineage>
        <taxon>Bacteria</taxon>
        <taxon>Pseudomonadati</taxon>
        <taxon>Planctomycetota</taxon>
        <taxon>Planctomycetia</taxon>
        <taxon>Gemmatales</taxon>
        <taxon>Gemmataceae</taxon>
        <taxon>Fimbriiglobus</taxon>
    </lineage>
</organism>
<keyword evidence="4 9" id="KW-0479">Metal-binding</keyword>
<evidence type="ECO:0000256" key="4">
    <source>
        <dbReference type="ARBA" id="ARBA00022723"/>
    </source>
</evidence>
<evidence type="ECO:0000256" key="3">
    <source>
        <dbReference type="ARBA" id="ARBA00022722"/>
    </source>
</evidence>
<dbReference type="HAMAP" id="MF_01471">
    <property type="entry name" value="Cas2"/>
    <property type="match status" value="1"/>
</dbReference>
<dbReference type="SUPFAM" id="SSF143430">
    <property type="entry name" value="TTP0101/SSO1404-like"/>
    <property type="match status" value="1"/>
</dbReference>
<dbReference type="GO" id="GO:0043571">
    <property type="term" value="P:maintenance of CRISPR repeat elements"/>
    <property type="evidence" value="ECO:0007669"/>
    <property type="project" value="UniProtKB-UniRule"/>
</dbReference>
<dbReference type="Gene3D" id="3.30.70.240">
    <property type="match status" value="1"/>
</dbReference>